<dbReference type="InterPro" id="IPR005545">
    <property type="entry name" value="YCII"/>
</dbReference>
<comment type="similarity">
    <text evidence="1">Belongs to the YciI family.</text>
</comment>
<dbReference type="Proteomes" id="UP000443353">
    <property type="component" value="Unassembled WGS sequence"/>
</dbReference>
<sequence length="100" mass="11188">MHFLLIYDLAPDYLERRGAFRNEHLKLAWDAQQRGEIVIAGALADPADKAVLLFSGESSDAAERFARADPYVVNGLVTQWHVRPWITVVGQDASTPVRPE</sequence>
<proteinExistence type="inferred from homology"/>
<evidence type="ECO:0000256" key="1">
    <source>
        <dbReference type="ARBA" id="ARBA00007689"/>
    </source>
</evidence>
<dbReference type="RefSeq" id="WP_056122953.1">
    <property type="nucleotide sequence ID" value="NZ_WSES01000005.1"/>
</dbReference>
<protein>
    <recommendedName>
        <fullName evidence="2">YCII-related domain-containing protein</fullName>
    </recommendedName>
</protein>
<name>A0A7X3G1J0_9BURK</name>
<dbReference type="SUPFAM" id="SSF54909">
    <property type="entry name" value="Dimeric alpha+beta barrel"/>
    <property type="match status" value="1"/>
</dbReference>
<comment type="caution">
    <text evidence="3">The sequence shown here is derived from an EMBL/GenBank/DDBJ whole genome shotgun (WGS) entry which is preliminary data.</text>
</comment>
<dbReference type="InterPro" id="IPR011008">
    <property type="entry name" value="Dimeric_a/b-barrel"/>
</dbReference>
<dbReference type="AlphaFoldDB" id="A0A7X3G1J0"/>
<evidence type="ECO:0000313" key="3">
    <source>
        <dbReference type="EMBL" id="MVW61750.1"/>
    </source>
</evidence>
<keyword evidence="4" id="KW-1185">Reference proteome</keyword>
<dbReference type="InterPro" id="IPR051807">
    <property type="entry name" value="Sec-metab_biosynth-assoc"/>
</dbReference>
<dbReference type="PANTHER" id="PTHR33606:SF3">
    <property type="entry name" value="PROTEIN YCII"/>
    <property type="match status" value="1"/>
</dbReference>
<dbReference type="EMBL" id="WSES01000005">
    <property type="protein sequence ID" value="MVW61750.1"/>
    <property type="molecule type" value="Genomic_DNA"/>
</dbReference>
<dbReference type="PANTHER" id="PTHR33606">
    <property type="entry name" value="PROTEIN YCII"/>
    <property type="match status" value="1"/>
</dbReference>
<dbReference type="Pfam" id="PF03795">
    <property type="entry name" value="YCII"/>
    <property type="match status" value="1"/>
</dbReference>
<gene>
    <name evidence="3" type="ORF">GPY61_17615</name>
</gene>
<feature type="domain" description="YCII-related" evidence="2">
    <location>
        <begin position="1"/>
        <end position="85"/>
    </location>
</feature>
<dbReference type="Gene3D" id="3.30.70.1060">
    <property type="entry name" value="Dimeric alpha+beta barrel"/>
    <property type="match status" value="1"/>
</dbReference>
<organism evidence="3 4">
    <name type="scientific">Massilia cellulosiltytica</name>
    <dbReference type="NCBI Taxonomy" id="2683234"/>
    <lineage>
        <taxon>Bacteria</taxon>
        <taxon>Pseudomonadati</taxon>
        <taxon>Pseudomonadota</taxon>
        <taxon>Betaproteobacteria</taxon>
        <taxon>Burkholderiales</taxon>
        <taxon>Oxalobacteraceae</taxon>
        <taxon>Telluria group</taxon>
        <taxon>Massilia</taxon>
    </lineage>
</organism>
<reference evidence="3 4" key="1">
    <citation type="submission" date="2019-12" db="EMBL/GenBank/DDBJ databases">
        <authorList>
            <person name="Li C."/>
            <person name="Zhao J."/>
        </authorList>
    </citation>
    <scope>NUCLEOTIDE SEQUENCE [LARGE SCALE GENOMIC DNA]</scope>
    <source>
        <strain evidence="3 4">NEAU-DD11</strain>
    </source>
</reference>
<evidence type="ECO:0000313" key="4">
    <source>
        <dbReference type="Proteomes" id="UP000443353"/>
    </source>
</evidence>
<evidence type="ECO:0000259" key="2">
    <source>
        <dbReference type="Pfam" id="PF03795"/>
    </source>
</evidence>
<accession>A0A7X3G1J0</accession>
<dbReference type="NCBIfam" id="NF009508">
    <property type="entry name" value="PRK12866.1"/>
    <property type="match status" value="1"/>
</dbReference>